<dbReference type="PANTHER" id="PTHR35309:SF4">
    <property type="entry name" value="TOCOPHEROL CYCLASE"/>
    <property type="match status" value="1"/>
</dbReference>
<reference evidence="1 2" key="1">
    <citation type="submission" date="2021-03" db="EMBL/GenBank/DDBJ databases">
        <title>Genomic Encyclopedia of Type Strains, Phase IV (KMG-IV): sequencing the most valuable type-strain genomes for metagenomic binning, comparative biology and taxonomic classification.</title>
        <authorList>
            <person name="Goeker M."/>
        </authorList>
    </citation>
    <scope>NUCLEOTIDE SEQUENCE [LARGE SCALE GENOMIC DNA]</scope>
    <source>
        <strain evidence="1 2">DSM 6139</strain>
    </source>
</reference>
<dbReference type="SUPFAM" id="SSF159245">
    <property type="entry name" value="AttH-like"/>
    <property type="match status" value="1"/>
</dbReference>
<evidence type="ECO:0000313" key="1">
    <source>
        <dbReference type="EMBL" id="MBP1919728.1"/>
    </source>
</evidence>
<proteinExistence type="predicted"/>
<organism evidence="1 2">
    <name type="scientific">Youngiibacter multivorans</name>
    <dbReference type="NCBI Taxonomy" id="937251"/>
    <lineage>
        <taxon>Bacteria</taxon>
        <taxon>Bacillati</taxon>
        <taxon>Bacillota</taxon>
        <taxon>Clostridia</taxon>
        <taxon>Eubacteriales</taxon>
        <taxon>Clostridiaceae</taxon>
        <taxon>Youngiibacter</taxon>
    </lineage>
</organism>
<keyword evidence="2" id="KW-1185">Reference proteome</keyword>
<dbReference type="Proteomes" id="UP001519271">
    <property type="component" value="Unassembled WGS sequence"/>
</dbReference>
<accession>A0ABS4G595</accession>
<gene>
    <name evidence="1" type="ORF">J2Z34_002224</name>
</gene>
<evidence type="ECO:0008006" key="3">
    <source>
        <dbReference type="Google" id="ProtNLM"/>
    </source>
</evidence>
<sequence>MMVGLDKEAAFEGWFSKIDDPESGLMISVIWGYSTHKDSKHAFIQFQNSLNHNTTYIYYPIDDLKWKTDPFVLQIGKNELSQTGMILDFELEGIQVRGDFHFSNLSPINHSFLKPNIMGWLAYFPNECNHSIISMDHKVTGNLQIGNQIWEMQDAKGYIEKDWGTGFPKEYVWLQANDWEKSSVVFSYATVPILGKYAKGFFLVLHHDGKEYRFTSIEGSKLADFHVSNDSFIATVEKKGIQITLRAKQTNPILLASPVQGEMKSHIKESLNGSLELELKIKGEAIIRLSTHRASIDVHFSEKS</sequence>
<dbReference type="RefSeq" id="WP_209459915.1">
    <property type="nucleotide sequence ID" value="NZ_JAGGKC010000018.1"/>
</dbReference>
<dbReference type="PANTHER" id="PTHR35309">
    <property type="match status" value="1"/>
</dbReference>
<name>A0ABS4G595_9CLOT</name>
<dbReference type="Pfam" id="PF14249">
    <property type="entry name" value="Tocopherol_cycl"/>
    <property type="match status" value="1"/>
</dbReference>
<protein>
    <recommendedName>
        <fullName evidence="3">AttH domain-containing protein</fullName>
    </recommendedName>
</protein>
<evidence type="ECO:0000313" key="2">
    <source>
        <dbReference type="Proteomes" id="UP001519271"/>
    </source>
</evidence>
<comment type="caution">
    <text evidence="1">The sequence shown here is derived from an EMBL/GenBank/DDBJ whole genome shotgun (WGS) entry which is preliminary data.</text>
</comment>
<dbReference type="InterPro" id="IPR025893">
    <property type="entry name" value="Tocopherol_cyclase"/>
</dbReference>
<dbReference type="EMBL" id="JAGGKC010000018">
    <property type="protein sequence ID" value="MBP1919728.1"/>
    <property type="molecule type" value="Genomic_DNA"/>
</dbReference>